<reference evidence="2" key="1">
    <citation type="submission" date="2014-01" db="EMBL/GenBank/DDBJ databases">
        <title>The Genome Sequence of Anopheles farauti FAR1 (V2).</title>
        <authorList>
            <consortium name="The Broad Institute Genomics Platform"/>
            <person name="Neafsey D.E."/>
            <person name="Besansky N."/>
            <person name="Howell P."/>
            <person name="Walton C."/>
            <person name="Young S.K."/>
            <person name="Zeng Q."/>
            <person name="Gargeya S."/>
            <person name="Fitzgerald M."/>
            <person name="Haas B."/>
            <person name="Abouelleil A."/>
            <person name="Allen A.W."/>
            <person name="Alvarado L."/>
            <person name="Arachchi H.M."/>
            <person name="Berlin A.M."/>
            <person name="Chapman S.B."/>
            <person name="Gainer-Dewar J."/>
            <person name="Goldberg J."/>
            <person name="Griggs A."/>
            <person name="Gujja S."/>
            <person name="Hansen M."/>
            <person name="Howarth C."/>
            <person name="Imamovic A."/>
            <person name="Ireland A."/>
            <person name="Larimer J."/>
            <person name="McCowan C."/>
            <person name="Murphy C."/>
            <person name="Pearson M."/>
            <person name="Poon T.W."/>
            <person name="Priest M."/>
            <person name="Roberts A."/>
            <person name="Saif S."/>
            <person name="Shea T."/>
            <person name="Sisk P."/>
            <person name="Sykes S."/>
            <person name="Wortman J."/>
            <person name="Nusbaum C."/>
            <person name="Birren B."/>
        </authorList>
    </citation>
    <scope>NUCLEOTIDE SEQUENCE [LARGE SCALE GENOMIC DNA]</scope>
    <source>
        <strain evidence="2">FAR1</strain>
    </source>
</reference>
<protein>
    <submittedName>
        <fullName evidence="1">Uncharacterized protein</fullName>
    </submittedName>
</protein>
<organism evidence="1 2">
    <name type="scientific">Anopheles farauti</name>
    <dbReference type="NCBI Taxonomy" id="69004"/>
    <lineage>
        <taxon>Eukaryota</taxon>
        <taxon>Metazoa</taxon>
        <taxon>Ecdysozoa</taxon>
        <taxon>Arthropoda</taxon>
        <taxon>Hexapoda</taxon>
        <taxon>Insecta</taxon>
        <taxon>Pterygota</taxon>
        <taxon>Neoptera</taxon>
        <taxon>Endopterygota</taxon>
        <taxon>Diptera</taxon>
        <taxon>Nematocera</taxon>
        <taxon>Culicoidea</taxon>
        <taxon>Culicidae</taxon>
        <taxon>Anophelinae</taxon>
        <taxon>Anopheles</taxon>
    </lineage>
</organism>
<dbReference type="Proteomes" id="UP000075886">
    <property type="component" value="Unassembled WGS sequence"/>
</dbReference>
<dbReference type="VEuPathDB" id="VectorBase:AFAF017935"/>
<name>A0A182QVW1_9DIPT</name>
<evidence type="ECO:0000313" key="2">
    <source>
        <dbReference type="Proteomes" id="UP000075886"/>
    </source>
</evidence>
<keyword evidence="2" id="KW-1185">Reference proteome</keyword>
<accession>A0A182QVW1</accession>
<dbReference type="EMBL" id="AXCN02000789">
    <property type="status" value="NOT_ANNOTATED_CDS"/>
    <property type="molecule type" value="Genomic_DNA"/>
</dbReference>
<proteinExistence type="predicted"/>
<dbReference type="AlphaFoldDB" id="A0A182QVW1"/>
<reference evidence="1" key="2">
    <citation type="submission" date="2020-05" db="UniProtKB">
        <authorList>
            <consortium name="EnsemblMetazoa"/>
        </authorList>
    </citation>
    <scope>IDENTIFICATION</scope>
    <source>
        <strain evidence="1">FAR1</strain>
    </source>
</reference>
<evidence type="ECO:0000313" key="1">
    <source>
        <dbReference type="EnsemblMetazoa" id="AFAF017935-PA"/>
    </source>
</evidence>
<sequence>MKPVPEIPGHDTYVTVERGAAVEARRGPAILINRNCGGKSVCWYRPSLASTSTSIGTGSAGEWRAWRRTVYKPPLAKILLLFLLVTLAYPSGVSAKGIKQKRLVIDLRDPLLTVTDPSVYFARPTVATAGYTPSPPTFYGSTSHATAIAAPYNHGHSRLLGSSLKPTTALFDGNLFQYSNYGSPFPFLTGNHLSLGDEETYIADGRILKQYAVMEYHAEERERDQYHQQQLLHGSGAFRTPAGTPYPTTPYFNKFPSPYDALYGPSTFAQPLPQLPQPVGSFNPRFGVQHEHQRSPLLTRNHGPIALGSGSLGYIHGPNGVTVGSGSLGYISHQQHRETLAELIERKKSKHLPSPLTFGHNHN</sequence>
<dbReference type="EnsemblMetazoa" id="AFAF017935-RA">
    <property type="protein sequence ID" value="AFAF017935-PA"/>
    <property type="gene ID" value="AFAF017935"/>
</dbReference>